<feature type="compositionally biased region" description="Basic residues" evidence="1">
    <location>
        <begin position="21"/>
        <end position="31"/>
    </location>
</feature>
<sequence>MPSIQQADDENERKRSESRTTKNHQTKRGKTIAKERICRTELLGYVIVYGIIVVGGPRMYSGNTSVFRVSLCPLPSADNVFALRGTHVFHNQL</sequence>
<evidence type="ECO:0000256" key="1">
    <source>
        <dbReference type="SAM" id="MobiDB-lite"/>
    </source>
</evidence>
<feature type="compositionally biased region" description="Basic and acidic residues" evidence="1">
    <location>
        <begin position="11"/>
        <end position="20"/>
    </location>
</feature>
<proteinExistence type="predicted"/>
<dbReference type="AlphaFoldDB" id="A0A6G0YTP7"/>
<gene>
    <name evidence="3" type="ORF">FWK35_00005586</name>
</gene>
<feature type="transmembrane region" description="Helical" evidence="2">
    <location>
        <begin position="42"/>
        <end position="60"/>
    </location>
</feature>
<reference evidence="3 4" key="1">
    <citation type="submission" date="2019-08" db="EMBL/GenBank/DDBJ databases">
        <title>Whole genome of Aphis craccivora.</title>
        <authorList>
            <person name="Voronova N.V."/>
            <person name="Shulinski R.S."/>
            <person name="Bandarenka Y.V."/>
            <person name="Zhorov D.G."/>
            <person name="Warner D."/>
        </authorList>
    </citation>
    <scope>NUCLEOTIDE SEQUENCE [LARGE SCALE GENOMIC DNA]</scope>
    <source>
        <strain evidence="3">180601</strain>
        <tissue evidence="3">Whole Body</tissue>
    </source>
</reference>
<dbReference type="Proteomes" id="UP000478052">
    <property type="component" value="Unassembled WGS sequence"/>
</dbReference>
<keyword evidence="4" id="KW-1185">Reference proteome</keyword>
<comment type="caution">
    <text evidence="3">The sequence shown here is derived from an EMBL/GenBank/DDBJ whole genome shotgun (WGS) entry which is preliminary data.</text>
</comment>
<accession>A0A6G0YTP7</accession>
<evidence type="ECO:0000313" key="3">
    <source>
        <dbReference type="EMBL" id="KAF0761121.1"/>
    </source>
</evidence>
<evidence type="ECO:0000313" key="4">
    <source>
        <dbReference type="Proteomes" id="UP000478052"/>
    </source>
</evidence>
<keyword evidence="2" id="KW-0812">Transmembrane</keyword>
<dbReference type="EMBL" id="VUJU01002486">
    <property type="protein sequence ID" value="KAF0761121.1"/>
    <property type="molecule type" value="Genomic_DNA"/>
</dbReference>
<keyword evidence="2" id="KW-1133">Transmembrane helix</keyword>
<evidence type="ECO:0000256" key="2">
    <source>
        <dbReference type="SAM" id="Phobius"/>
    </source>
</evidence>
<keyword evidence="2" id="KW-0472">Membrane</keyword>
<organism evidence="3 4">
    <name type="scientific">Aphis craccivora</name>
    <name type="common">Cowpea aphid</name>
    <dbReference type="NCBI Taxonomy" id="307492"/>
    <lineage>
        <taxon>Eukaryota</taxon>
        <taxon>Metazoa</taxon>
        <taxon>Ecdysozoa</taxon>
        <taxon>Arthropoda</taxon>
        <taxon>Hexapoda</taxon>
        <taxon>Insecta</taxon>
        <taxon>Pterygota</taxon>
        <taxon>Neoptera</taxon>
        <taxon>Paraneoptera</taxon>
        <taxon>Hemiptera</taxon>
        <taxon>Sternorrhyncha</taxon>
        <taxon>Aphidomorpha</taxon>
        <taxon>Aphidoidea</taxon>
        <taxon>Aphididae</taxon>
        <taxon>Aphidini</taxon>
        <taxon>Aphis</taxon>
        <taxon>Aphis</taxon>
    </lineage>
</organism>
<protein>
    <submittedName>
        <fullName evidence="3">Uncharacterized protein</fullName>
    </submittedName>
</protein>
<feature type="region of interest" description="Disordered" evidence="1">
    <location>
        <begin position="1"/>
        <end position="31"/>
    </location>
</feature>
<name>A0A6G0YTP7_APHCR</name>